<dbReference type="AlphaFoldDB" id="G0P0M0"/>
<sequence length="57" mass="6713">MYLYDPNGSQVLPQIVKIVGWRKKLYGTVTGDFASSFFMKMRSRAYKINNIKFNIYL</sequence>
<gene>
    <name evidence="1" type="ORF">CAEBREN_20930</name>
</gene>
<dbReference type="EMBL" id="GL380001">
    <property type="protein sequence ID" value="EGT41779.1"/>
    <property type="molecule type" value="Genomic_DNA"/>
</dbReference>
<evidence type="ECO:0000313" key="2">
    <source>
        <dbReference type="Proteomes" id="UP000008068"/>
    </source>
</evidence>
<evidence type="ECO:0000313" key="1">
    <source>
        <dbReference type="EMBL" id="EGT41779.1"/>
    </source>
</evidence>
<keyword evidence="2" id="KW-1185">Reference proteome</keyword>
<protein>
    <submittedName>
        <fullName evidence="1">Uncharacterized protein</fullName>
    </submittedName>
</protein>
<dbReference type="InParanoid" id="G0P0M0"/>
<accession>G0P0M0</accession>
<organism evidence="2">
    <name type="scientific">Caenorhabditis brenneri</name>
    <name type="common">Nematode worm</name>
    <dbReference type="NCBI Taxonomy" id="135651"/>
    <lineage>
        <taxon>Eukaryota</taxon>
        <taxon>Metazoa</taxon>
        <taxon>Ecdysozoa</taxon>
        <taxon>Nematoda</taxon>
        <taxon>Chromadorea</taxon>
        <taxon>Rhabditida</taxon>
        <taxon>Rhabditina</taxon>
        <taxon>Rhabditomorpha</taxon>
        <taxon>Rhabditoidea</taxon>
        <taxon>Rhabditidae</taxon>
        <taxon>Peloderinae</taxon>
        <taxon>Caenorhabditis</taxon>
    </lineage>
</organism>
<name>G0P0M0_CAEBE</name>
<proteinExistence type="predicted"/>
<dbReference type="Proteomes" id="UP000008068">
    <property type="component" value="Unassembled WGS sequence"/>
</dbReference>
<reference evidence="2" key="1">
    <citation type="submission" date="2011-07" db="EMBL/GenBank/DDBJ databases">
        <authorList>
            <consortium name="Caenorhabditis brenneri Sequencing and Analysis Consortium"/>
            <person name="Wilson R.K."/>
        </authorList>
    </citation>
    <scope>NUCLEOTIDE SEQUENCE [LARGE SCALE GENOMIC DNA]</scope>
    <source>
        <strain evidence="2">PB2801</strain>
    </source>
</reference>
<dbReference type="HOGENOM" id="CLU_2998400_0_0_1"/>